<dbReference type="InterPro" id="IPR044854">
    <property type="entry name" value="IraM/PmrD"/>
</dbReference>
<proteinExistence type="predicted"/>
<dbReference type="Gene3D" id="2.40.50.650">
    <property type="match status" value="1"/>
</dbReference>
<dbReference type="InterPro" id="IPR038679">
    <property type="entry name" value="PmrD_sf"/>
</dbReference>
<dbReference type="AlphaFoldDB" id="A0A6P1XKY7"/>
<keyword evidence="1" id="KW-0808">Transferase</keyword>
<organism evidence="1 2">
    <name type="scientific">Raoultella ornithinolytica</name>
    <name type="common">Klebsiella ornithinolytica</name>
    <dbReference type="NCBI Taxonomy" id="54291"/>
    <lineage>
        <taxon>Bacteria</taxon>
        <taxon>Pseudomonadati</taxon>
        <taxon>Pseudomonadota</taxon>
        <taxon>Gammaproteobacteria</taxon>
        <taxon>Enterobacterales</taxon>
        <taxon>Enterobacteriaceae</taxon>
        <taxon>Klebsiella/Raoultella group</taxon>
        <taxon>Raoultella</taxon>
    </lineage>
</organism>
<dbReference type="GeneID" id="93753229"/>
<dbReference type="RefSeq" id="WP_004864420.1">
    <property type="nucleotide sequence ID" value="NZ_ABDFAB020000013.1"/>
</dbReference>
<name>A0A6P1XKY7_RAOOR</name>
<gene>
    <name evidence="1" type="ORF">CFY86_17600</name>
</gene>
<sequence length="84" mass="9465">MEWRIKKVQSSKNAQDYYAVLQSAHLLVIAEITTRQCALQCGDKLTPLANALYCLNDNPAMTLKVIKATHFSSERWAEITQPGQ</sequence>
<dbReference type="Proteomes" id="UP000229713">
    <property type="component" value="Unassembled WGS sequence"/>
</dbReference>
<dbReference type="Pfam" id="PF11183">
    <property type="entry name" value="PmrD"/>
    <property type="match status" value="1"/>
</dbReference>
<comment type="caution">
    <text evidence="1">The sequence shown here is derived from an EMBL/GenBank/DDBJ whole genome shotgun (WGS) entry which is preliminary data.</text>
</comment>
<evidence type="ECO:0000313" key="1">
    <source>
        <dbReference type="EMBL" id="PIK82936.1"/>
    </source>
</evidence>
<evidence type="ECO:0000313" key="2">
    <source>
        <dbReference type="Proteomes" id="UP000229713"/>
    </source>
</evidence>
<accession>A0A6P1XKY7</accession>
<protein>
    <submittedName>
        <fullName evidence="1">Histidine kinase</fullName>
    </submittedName>
</protein>
<reference evidence="1 2" key="1">
    <citation type="submission" date="2017-07" db="EMBL/GenBank/DDBJ databases">
        <title>Raoultella ornithinolytica strain HH3 draft genome.</title>
        <authorList>
            <person name="Duceppe M.-O."/>
            <person name="Huang H."/>
            <person name="Phipps-Todd B."/>
        </authorList>
    </citation>
    <scope>NUCLEOTIDE SEQUENCE [LARGE SCALE GENOMIC DNA]</scope>
    <source>
        <strain evidence="1 2">HH3</strain>
    </source>
</reference>
<dbReference type="EMBL" id="NKYI01000025">
    <property type="protein sequence ID" value="PIK82936.1"/>
    <property type="molecule type" value="Genomic_DNA"/>
</dbReference>
<keyword evidence="1" id="KW-0418">Kinase</keyword>
<dbReference type="GO" id="GO:0016301">
    <property type="term" value="F:kinase activity"/>
    <property type="evidence" value="ECO:0007669"/>
    <property type="project" value="UniProtKB-KW"/>
</dbReference>